<evidence type="ECO:0008006" key="3">
    <source>
        <dbReference type="Google" id="ProtNLM"/>
    </source>
</evidence>
<dbReference type="InterPro" id="IPR026791">
    <property type="entry name" value="DOCK"/>
</dbReference>
<proteinExistence type="predicted"/>
<evidence type="ECO:0000313" key="1">
    <source>
        <dbReference type="EMBL" id="CAJ0935489.1"/>
    </source>
</evidence>
<gene>
    <name evidence="1" type="ORF">RIMI_LOCUS6340582</name>
</gene>
<keyword evidence="2" id="KW-1185">Reference proteome</keyword>
<evidence type="ECO:0000313" key="2">
    <source>
        <dbReference type="Proteomes" id="UP001176940"/>
    </source>
</evidence>
<dbReference type="PANTHER" id="PTHR23317:SF81">
    <property type="entry name" value="DEDICATOR OF CYTOKINESIS PROTEIN 11"/>
    <property type="match status" value="1"/>
</dbReference>
<dbReference type="PANTHER" id="PTHR23317">
    <property type="entry name" value="DEDICATOR OF CYTOKINESIS DOCK"/>
    <property type="match status" value="1"/>
</dbReference>
<sequence length="335" mass="38524">MEEWANIPTTVYGNLVKTYRKRLTSVIANKGYITKTTFFRRSDSLFFFWKAAARVCQLPKLPLPGGSDPPYKTPTALRILLFQPDLHLYNFFEYCQKISSSSKDVPGELVKYLKCLHAMEVHVMVQFLPVTLMQLFQVLTSLSNEDEVALNCSLVLLHIVSKCHEEGLDHYLRSFIKYVFKTQKLSSSQSKTLHEILATTMITVLKQSADFLAINKLLKQILRVGRCVHPQRPTHSVQMLQHSRWDFKKSHLHYAWTGARGFPAETDMRRVFPDCIMFIYLVETQDKYHQSNVLDKVIQNDSINTCGISCVENPAALWREQTCAASKALMITDHD</sequence>
<reference evidence="1" key="1">
    <citation type="submission" date="2023-07" db="EMBL/GenBank/DDBJ databases">
        <authorList>
            <person name="Stuckert A."/>
        </authorList>
    </citation>
    <scope>NUCLEOTIDE SEQUENCE</scope>
</reference>
<protein>
    <recommendedName>
        <fullName evidence="3">Maturase K</fullName>
    </recommendedName>
</protein>
<dbReference type="Proteomes" id="UP001176940">
    <property type="component" value="Unassembled WGS sequence"/>
</dbReference>
<name>A0ABN9L7W9_9NEOB</name>
<comment type="caution">
    <text evidence="1">The sequence shown here is derived from an EMBL/GenBank/DDBJ whole genome shotgun (WGS) entry which is preliminary data.</text>
</comment>
<accession>A0ABN9L7W9</accession>
<dbReference type="EMBL" id="CAUEEQ010011327">
    <property type="protein sequence ID" value="CAJ0935489.1"/>
    <property type="molecule type" value="Genomic_DNA"/>
</dbReference>
<organism evidence="1 2">
    <name type="scientific">Ranitomeya imitator</name>
    <name type="common">mimic poison frog</name>
    <dbReference type="NCBI Taxonomy" id="111125"/>
    <lineage>
        <taxon>Eukaryota</taxon>
        <taxon>Metazoa</taxon>
        <taxon>Chordata</taxon>
        <taxon>Craniata</taxon>
        <taxon>Vertebrata</taxon>
        <taxon>Euteleostomi</taxon>
        <taxon>Amphibia</taxon>
        <taxon>Batrachia</taxon>
        <taxon>Anura</taxon>
        <taxon>Neobatrachia</taxon>
        <taxon>Hyloidea</taxon>
        <taxon>Dendrobatidae</taxon>
        <taxon>Dendrobatinae</taxon>
        <taxon>Ranitomeya</taxon>
    </lineage>
</organism>